<evidence type="ECO:0000256" key="4">
    <source>
        <dbReference type="ARBA" id="ARBA00022692"/>
    </source>
</evidence>
<evidence type="ECO:0000256" key="1">
    <source>
        <dbReference type="ARBA" id="ARBA00004651"/>
    </source>
</evidence>
<comment type="subcellular location">
    <subcellularLocation>
        <location evidence="1">Cell membrane</location>
        <topology evidence="1">Multi-pass membrane protein</topology>
    </subcellularLocation>
</comment>
<evidence type="ECO:0000259" key="11">
    <source>
        <dbReference type="PROSITE" id="PS50929"/>
    </source>
</evidence>
<dbReference type="AlphaFoldDB" id="A0A545TN37"/>
<keyword evidence="5" id="KW-0547">Nucleotide-binding</keyword>
<dbReference type="SUPFAM" id="SSF52540">
    <property type="entry name" value="P-loop containing nucleoside triphosphate hydrolases"/>
    <property type="match status" value="1"/>
</dbReference>
<proteinExistence type="predicted"/>
<sequence>MSRSSNEAIIKNALNVCTSAFMGVGAVSFVINLLMLTGPMFMLQVYDRVLTSRSVPTLVALAGIVVGLYAFFGALEALRTKILIRIGSRLDTQLSGATFERAVALPITAGRRAERLEPMRDLDLVRQFLSGPGPSALFDMPWMPVYLGVVFLLHPVLGLVALLGIVILCVLIALNEAFARTPSAKAAAQLLNRNALIEGARQNAEVVAAMGMMPGLRARWLKENHLYLSFQRKASDRAAVFGALTKTLRFVMQSSILGVGAYLAIHEAITPGVMIAASIITSRAAAPIEQAVAQWRGFLSARQGFKRLKQVLESGVYSGPETELPLPVRGLDIEGLFIAAPGETKSIVQNVTFSLKAGEALGVIGPSGSGKSTLGRALVGVWPAARGSIRLDDSDLDQWASERLGMSVGYLPQDIQLFAGSVAENIARFQPDWSSEQVIEAARFANAHDIIARLPDGYDTDVGEGGVILSGGERQRVALARALYGDPFLVVLDEPNSNLDSEGEAALTHALRLLQERGRIVIVIAHRPSAISVVGKLMFMNKGQVGAYGPRDKVLEQILSKPERDSASLKVVSDG</sequence>
<dbReference type="GO" id="GO:0005886">
    <property type="term" value="C:plasma membrane"/>
    <property type="evidence" value="ECO:0007669"/>
    <property type="project" value="UniProtKB-SubCell"/>
</dbReference>
<dbReference type="SUPFAM" id="SSF90123">
    <property type="entry name" value="ABC transporter transmembrane region"/>
    <property type="match status" value="1"/>
</dbReference>
<feature type="transmembrane region" description="Helical" evidence="9">
    <location>
        <begin position="145"/>
        <end position="174"/>
    </location>
</feature>
<comment type="caution">
    <text evidence="12">The sequence shown here is derived from an EMBL/GenBank/DDBJ whole genome shotgun (WGS) entry which is preliminary data.</text>
</comment>
<dbReference type="Proteomes" id="UP000315252">
    <property type="component" value="Unassembled WGS sequence"/>
</dbReference>
<keyword evidence="13" id="KW-1185">Reference proteome</keyword>
<accession>A0A545TN37</accession>
<dbReference type="GO" id="GO:0030256">
    <property type="term" value="C:type I protein secretion system complex"/>
    <property type="evidence" value="ECO:0007669"/>
    <property type="project" value="InterPro"/>
</dbReference>
<keyword evidence="7 9" id="KW-1133">Transmembrane helix</keyword>
<dbReference type="GO" id="GO:0034040">
    <property type="term" value="F:ATPase-coupled lipid transmembrane transporter activity"/>
    <property type="evidence" value="ECO:0007669"/>
    <property type="project" value="TreeGrafter"/>
</dbReference>
<dbReference type="Pfam" id="PF00664">
    <property type="entry name" value="ABC_membrane"/>
    <property type="match status" value="1"/>
</dbReference>
<keyword evidence="3" id="KW-1003">Cell membrane</keyword>
<reference evidence="12 13" key="1">
    <citation type="submission" date="2019-06" db="EMBL/GenBank/DDBJ databases">
        <title>Whole genome sequence for Rhodospirillaceae sp. R148.</title>
        <authorList>
            <person name="Wang G."/>
        </authorList>
    </citation>
    <scope>NUCLEOTIDE SEQUENCE [LARGE SCALE GENOMIC DNA]</scope>
    <source>
        <strain evidence="12 13">R148</strain>
    </source>
</reference>
<dbReference type="FunFam" id="3.40.50.300:FF:001444">
    <property type="entry name" value="ABC transporter ATP-binding protein"/>
    <property type="match status" value="1"/>
</dbReference>
<feature type="transmembrane region" description="Helical" evidence="9">
    <location>
        <begin position="55"/>
        <end position="75"/>
    </location>
</feature>
<feature type="domain" description="ABC transmembrane type-1" evidence="11">
    <location>
        <begin position="23"/>
        <end position="300"/>
    </location>
</feature>
<dbReference type="InterPro" id="IPR011527">
    <property type="entry name" value="ABC1_TM_dom"/>
</dbReference>
<dbReference type="PROSITE" id="PS50929">
    <property type="entry name" value="ABC_TM1F"/>
    <property type="match status" value="1"/>
</dbReference>
<evidence type="ECO:0000256" key="3">
    <source>
        <dbReference type="ARBA" id="ARBA00022475"/>
    </source>
</evidence>
<dbReference type="PROSITE" id="PS00211">
    <property type="entry name" value="ABC_TRANSPORTER_1"/>
    <property type="match status" value="1"/>
</dbReference>
<evidence type="ECO:0000256" key="7">
    <source>
        <dbReference type="ARBA" id="ARBA00022989"/>
    </source>
</evidence>
<dbReference type="EMBL" id="VHSH01000006">
    <property type="protein sequence ID" value="TQV78645.1"/>
    <property type="molecule type" value="Genomic_DNA"/>
</dbReference>
<keyword evidence="4 9" id="KW-0812">Transmembrane</keyword>
<evidence type="ECO:0000256" key="5">
    <source>
        <dbReference type="ARBA" id="ARBA00022741"/>
    </source>
</evidence>
<dbReference type="InterPro" id="IPR027417">
    <property type="entry name" value="P-loop_NTPase"/>
</dbReference>
<dbReference type="GO" id="GO:0016887">
    <property type="term" value="F:ATP hydrolysis activity"/>
    <property type="evidence" value="ECO:0007669"/>
    <property type="project" value="InterPro"/>
</dbReference>
<evidence type="ECO:0000256" key="2">
    <source>
        <dbReference type="ARBA" id="ARBA00022448"/>
    </source>
</evidence>
<dbReference type="Gene3D" id="1.20.1560.10">
    <property type="entry name" value="ABC transporter type 1, transmembrane domain"/>
    <property type="match status" value="1"/>
</dbReference>
<evidence type="ECO:0000313" key="12">
    <source>
        <dbReference type="EMBL" id="TQV78645.1"/>
    </source>
</evidence>
<dbReference type="GO" id="GO:0030253">
    <property type="term" value="P:protein secretion by the type I secretion system"/>
    <property type="evidence" value="ECO:0007669"/>
    <property type="project" value="InterPro"/>
</dbReference>
<dbReference type="RefSeq" id="WP_142897977.1">
    <property type="nucleotide sequence ID" value="NZ_ML660057.1"/>
</dbReference>
<protein>
    <submittedName>
        <fullName evidence="12">Type I secretion system permease/ATPase</fullName>
    </submittedName>
</protein>
<dbReference type="InterPro" id="IPR003593">
    <property type="entry name" value="AAA+_ATPase"/>
</dbReference>
<dbReference type="InterPro" id="IPR039421">
    <property type="entry name" value="Type_1_exporter"/>
</dbReference>
<feature type="domain" description="ABC transporter" evidence="10">
    <location>
        <begin position="331"/>
        <end position="567"/>
    </location>
</feature>
<keyword evidence="2" id="KW-0813">Transport</keyword>
<dbReference type="InterPro" id="IPR003439">
    <property type="entry name" value="ABC_transporter-like_ATP-bd"/>
</dbReference>
<gene>
    <name evidence="12" type="ORF">FKG95_19040</name>
</gene>
<dbReference type="GO" id="GO:0005524">
    <property type="term" value="F:ATP binding"/>
    <property type="evidence" value="ECO:0007669"/>
    <property type="project" value="UniProtKB-KW"/>
</dbReference>
<evidence type="ECO:0000256" key="8">
    <source>
        <dbReference type="ARBA" id="ARBA00023136"/>
    </source>
</evidence>
<dbReference type="InterPro" id="IPR017871">
    <property type="entry name" value="ABC_transporter-like_CS"/>
</dbReference>
<dbReference type="InterPro" id="IPR010128">
    <property type="entry name" value="ATPase_T1SS_PrtD-like"/>
</dbReference>
<dbReference type="Pfam" id="PF00005">
    <property type="entry name" value="ABC_tran"/>
    <property type="match status" value="1"/>
</dbReference>
<evidence type="ECO:0000313" key="13">
    <source>
        <dbReference type="Proteomes" id="UP000315252"/>
    </source>
</evidence>
<organism evidence="12 13">
    <name type="scientific">Denitrobaculum tricleocarpae</name>
    <dbReference type="NCBI Taxonomy" id="2591009"/>
    <lineage>
        <taxon>Bacteria</taxon>
        <taxon>Pseudomonadati</taxon>
        <taxon>Pseudomonadota</taxon>
        <taxon>Alphaproteobacteria</taxon>
        <taxon>Rhodospirillales</taxon>
        <taxon>Rhodospirillaceae</taxon>
        <taxon>Denitrobaculum</taxon>
    </lineage>
</organism>
<dbReference type="GO" id="GO:0140359">
    <property type="term" value="F:ABC-type transporter activity"/>
    <property type="evidence" value="ECO:0007669"/>
    <property type="project" value="InterPro"/>
</dbReference>
<keyword evidence="6" id="KW-0067">ATP-binding</keyword>
<feature type="transmembrane region" description="Helical" evidence="9">
    <location>
        <begin position="12"/>
        <end position="35"/>
    </location>
</feature>
<dbReference type="InterPro" id="IPR036640">
    <property type="entry name" value="ABC1_TM_sf"/>
</dbReference>
<keyword evidence="8 9" id="KW-0472">Membrane</keyword>
<evidence type="ECO:0000256" key="9">
    <source>
        <dbReference type="SAM" id="Phobius"/>
    </source>
</evidence>
<dbReference type="NCBIfam" id="TIGR01842">
    <property type="entry name" value="type_I_sec_PrtD"/>
    <property type="match status" value="1"/>
</dbReference>
<evidence type="ECO:0000259" key="10">
    <source>
        <dbReference type="PROSITE" id="PS50893"/>
    </source>
</evidence>
<dbReference type="InterPro" id="IPR047957">
    <property type="entry name" value="ABC_AprD-like_6TM"/>
</dbReference>
<dbReference type="PROSITE" id="PS50893">
    <property type="entry name" value="ABC_TRANSPORTER_2"/>
    <property type="match status" value="1"/>
</dbReference>
<dbReference type="OrthoDB" id="5288404at2"/>
<dbReference type="SMART" id="SM00382">
    <property type="entry name" value="AAA"/>
    <property type="match status" value="1"/>
</dbReference>
<dbReference type="CDD" id="cd18586">
    <property type="entry name" value="ABC_6TM_PrtD_like"/>
    <property type="match status" value="1"/>
</dbReference>
<dbReference type="PANTHER" id="PTHR24221">
    <property type="entry name" value="ATP-BINDING CASSETTE SUB-FAMILY B"/>
    <property type="match status" value="1"/>
</dbReference>
<evidence type="ECO:0000256" key="6">
    <source>
        <dbReference type="ARBA" id="ARBA00022840"/>
    </source>
</evidence>
<dbReference type="Gene3D" id="3.40.50.300">
    <property type="entry name" value="P-loop containing nucleotide triphosphate hydrolases"/>
    <property type="match status" value="1"/>
</dbReference>
<name>A0A545TN37_9PROT</name>
<dbReference type="PANTHER" id="PTHR24221:SF248">
    <property type="entry name" value="ABC TRANSPORTER TRANSMEMBRANE REGION"/>
    <property type="match status" value="1"/>
</dbReference>